<dbReference type="AlphaFoldDB" id="A0AA45WU08"/>
<reference evidence="10" key="1">
    <citation type="submission" date="2017-05" db="EMBL/GenBank/DDBJ databases">
        <authorList>
            <person name="Varghese N."/>
            <person name="Submissions S."/>
        </authorList>
    </citation>
    <scope>NUCLEOTIDE SEQUENCE</scope>
    <source>
        <strain evidence="10">Su22</strain>
    </source>
</reference>
<evidence type="ECO:0000256" key="2">
    <source>
        <dbReference type="ARBA" id="ARBA00011032"/>
    </source>
</evidence>
<dbReference type="EMBL" id="FXUF01000002">
    <property type="protein sequence ID" value="SMP45643.1"/>
    <property type="molecule type" value="Genomic_DNA"/>
</dbReference>
<evidence type="ECO:0000256" key="4">
    <source>
        <dbReference type="ARBA" id="ARBA00022723"/>
    </source>
</evidence>
<dbReference type="Pfam" id="PF02730">
    <property type="entry name" value="AFOR_N"/>
    <property type="match status" value="1"/>
</dbReference>
<evidence type="ECO:0000259" key="9">
    <source>
        <dbReference type="SMART" id="SM00790"/>
    </source>
</evidence>
<keyword evidence="4" id="KW-0479">Metal-binding</keyword>
<keyword evidence="7" id="KW-0411">Iron-sulfur</keyword>
<comment type="similarity">
    <text evidence="2">Belongs to the AOR/FOR family.</text>
</comment>
<dbReference type="GO" id="GO:0009055">
    <property type="term" value="F:electron transfer activity"/>
    <property type="evidence" value="ECO:0007669"/>
    <property type="project" value="InterPro"/>
</dbReference>
<dbReference type="PANTHER" id="PTHR30038:SF0">
    <property type="entry name" value="TUNGSTEN-CONTAINING ALDEHYDE FERREDOXIN OXIDOREDUCTASE"/>
    <property type="match status" value="1"/>
</dbReference>
<keyword evidence="3" id="KW-0004">4Fe-4S</keyword>
<evidence type="ECO:0000256" key="3">
    <source>
        <dbReference type="ARBA" id="ARBA00022485"/>
    </source>
</evidence>
<dbReference type="GO" id="GO:0016625">
    <property type="term" value="F:oxidoreductase activity, acting on the aldehyde or oxo group of donors, iron-sulfur protein as acceptor"/>
    <property type="evidence" value="ECO:0007669"/>
    <property type="project" value="InterPro"/>
</dbReference>
<evidence type="ECO:0000256" key="1">
    <source>
        <dbReference type="ARBA" id="ARBA00001966"/>
    </source>
</evidence>
<dbReference type="Proteomes" id="UP001158066">
    <property type="component" value="Unassembled WGS sequence"/>
</dbReference>
<dbReference type="Gene3D" id="1.10.599.10">
    <property type="entry name" value="Aldehyde Ferredoxin Oxidoreductase Protein, subunit A, domain 3"/>
    <property type="match status" value="1"/>
</dbReference>
<dbReference type="InterPro" id="IPR036503">
    <property type="entry name" value="Ald_Fedxn_OxRdtase_N_sf"/>
</dbReference>
<dbReference type="InterPro" id="IPR013983">
    <property type="entry name" value="Ald_Fedxn_OxRdtase_N"/>
</dbReference>
<dbReference type="GO" id="GO:0046872">
    <property type="term" value="F:metal ion binding"/>
    <property type="evidence" value="ECO:0007669"/>
    <property type="project" value="UniProtKB-KW"/>
</dbReference>
<keyword evidence="11" id="KW-1185">Reference proteome</keyword>
<name>A0AA45WU08_9CLOT</name>
<keyword evidence="5" id="KW-0560">Oxidoreductase</keyword>
<dbReference type="SUPFAM" id="SSF48310">
    <property type="entry name" value="Aldehyde ferredoxin oxidoreductase, C-terminal domains"/>
    <property type="match status" value="1"/>
</dbReference>
<feature type="domain" description="Aldehyde ferredoxin oxidoreductase N-terminal" evidence="9">
    <location>
        <begin position="1"/>
        <end position="185"/>
    </location>
</feature>
<dbReference type="InterPro" id="IPR013985">
    <property type="entry name" value="Ald_Fedxn_OxRdtase_dom3"/>
</dbReference>
<dbReference type="InterPro" id="IPR036021">
    <property type="entry name" value="Tungsten_al_ferr_oxy-like_C"/>
</dbReference>
<accession>A0AA45WU08</accession>
<evidence type="ECO:0000313" key="10">
    <source>
        <dbReference type="EMBL" id="SMP45643.1"/>
    </source>
</evidence>
<proteinExistence type="inferred from homology"/>
<dbReference type="PANTHER" id="PTHR30038">
    <property type="entry name" value="ALDEHYDE FERREDOXIN OXIDOREDUCTASE"/>
    <property type="match status" value="1"/>
</dbReference>
<dbReference type="InterPro" id="IPR051919">
    <property type="entry name" value="W-dependent_AOR"/>
</dbReference>
<comment type="cofactor">
    <cofactor evidence="8">
        <name>tungstopterin</name>
        <dbReference type="ChEBI" id="CHEBI:30402"/>
    </cofactor>
</comment>
<evidence type="ECO:0000256" key="7">
    <source>
        <dbReference type="ARBA" id="ARBA00023014"/>
    </source>
</evidence>
<dbReference type="Pfam" id="PF01314">
    <property type="entry name" value="AFOR_C"/>
    <property type="match status" value="1"/>
</dbReference>
<comment type="caution">
    <text evidence="10">The sequence shown here is derived from an EMBL/GenBank/DDBJ whole genome shotgun (WGS) entry which is preliminary data.</text>
</comment>
<dbReference type="InterPro" id="IPR013984">
    <property type="entry name" value="Ald_Fedxn_OxRdtase_dom2"/>
</dbReference>
<sequence>MKNLGGRALTAHILTEEVDPTCDPLGPENKLIIAGMLLGGTTISTSNRLSFGTKSPLTGGIKESNVGGTAGSYLAGHGIKALILEDAPEENTCHLLLIKADGAIELHDAISLSGKGNYEIVETMQKRYGAKISVISNGIAGERQYLNSSIQVTEMGIEKPCRAAARGGVGAVLGSKGIKVIVIEKPALPYKMKMVDETAFRTASKKVTKAVLDGRGMLSDVGTAGIIGATIPMAIAPYRNFNGGQLTAEEEERFNVQTIVERIRAYGGSTGHACQAGCVVKCSNIVNDRNGTFLTAGFEYETIELFGPNCAIFDIDMIAACDRFCDDYGFDTIELGASLGVYMDAGEISWADTEGVLNLFKSFYGDNPVADDFGAGTQKLGEKLGVKRIPTVKGQAIPAYDPRNLKGTGAAYAISPMGADHTCGASLSRKDLPPTGKSGQLEFAVNSQGIMAACDSNVCLFAWAMTASAGEEYANAVSAALGGKWSFEDILTMGKQCVEKEQVFNRRAGILPDDDRLPAFFYQEASSATGAVFDITHEEVEEMWHHRSLTE</sequence>
<evidence type="ECO:0000256" key="5">
    <source>
        <dbReference type="ARBA" id="ARBA00023002"/>
    </source>
</evidence>
<evidence type="ECO:0000313" key="11">
    <source>
        <dbReference type="Proteomes" id="UP001158066"/>
    </source>
</evidence>
<dbReference type="SMART" id="SM00790">
    <property type="entry name" value="AFOR_N"/>
    <property type="match status" value="1"/>
</dbReference>
<dbReference type="InterPro" id="IPR001203">
    <property type="entry name" value="OxRdtase_Ald_Fedxn_C"/>
</dbReference>
<dbReference type="SUPFAM" id="SSF56228">
    <property type="entry name" value="Aldehyde ferredoxin oxidoreductase, N-terminal domain"/>
    <property type="match status" value="1"/>
</dbReference>
<dbReference type="GO" id="GO:0051539">
    <property type="term" value="F:4 iron, 4 sulfur cluster binding"/>
    <property type="evidence" value="ECO:0007669"/>
    <property type="project" value="UniProtKB-KW"/>
</dbReference>
<dbReference type="Gene3D" id="3.60.9.10">
    <property type="entry name" value="Aldehyde ferredoxin oxidoreductase, N-terminal domain"/>
    <property type="match status" value="1"/>
</dbReference>
<evidence type="ECO:0000256" key="6">
    <source>
        <dbReference type="ARBA" id="ARBA00023004"/>
    </source>
</evidence>
<dbReference type="Gene3D" id="1.10.569.10">
    <property type="entry name" value="Aldehyde Ferredoxin Oxidoreductase Protein, subunit A, domain 2"/>
    <property type="match status" value="1"/>
</dbReference>
<comment type="cofactor">
    <cofactor evidence="1">
        <name>[4Fe-4S] cluster</name>
        <dbReference type="ChEBI" id="CHEBI:49883"/>
    </cofactor>
</comment>
<organism evidence="10 11">
    <name type="scientific">Anoxynatronum buryatiense</name>
    <dbReference type="NCBI Taxonomy" id="489973"/>
    <lineage>
        <taxon>Bacteria</taxon>
        <taxon>Bacillati</taxon>
        <taxon>Bacillota</taxon>
        <taxon>Clostridia</taxon>
        <taxon>Eubacteriales</taxon>
        <taxon>Clostridiaceae</taxon>
        <taxon>Anoxynatronum</taxon>
    </lineage>
</organism>
<protein>
    <submittedName>
        <fullName evidence="10">Aldehyde:ferredoxin oxidoreductase</fullName>
    </submittedName>
</protein>
<gene>
    <name evidence="10" type="ORF">SAMN06296020_102337</name>
</gene>
<keyword evidence="6" id="KW-0408">Iron</keyword>
<evidence type="ECO:0000256" key="8">
    <source>
        <dbReference type="ARBA" id="ARBA00049934"/>
    </source>
</evidence>